<dbReference type="RefSeq" id="XP_020075596.1">
    <property type="nucleotide sequence ID" value="XM_020218808.1"/>
</dbReference>
<evidence type="ECO:0000313" key="11">
    <source>
        <dbReference type="Proteomes" id="UP000095085"/>
    </source>
</evidence>
<feature type="transmembrane region" description="Helical" evidence="8">
    <location>
        <begin position="147"/>
        <end position="165"/>
    </location>
</feature>
<dbReference type="GO" id="GO:0005886">
    <property type="term" value="C:plasma membrane"/>
    <property type="evidence" value="ECO:0007669"/>
    <property type="project" value="TreeGrafter"/>
</dbReference>
<sequence>MYEALLKRETSLEKQTSSMVTADVVYILFCSFGVFLITPGIAMYYMGFMKRKNIVQVLFQSYMTTAVVVILWYLIGYSIANSPSSSSTMYGDLAHAALHNEEAKPLLEDGSIPSVVNFCFNVFFPVATAQIFLGAIGERGRVLPSQIIGILFTIAVYSPQAFWTWSGWLYNLGALDFAGGGPVHISSGVASLVYSFYLGPRGHPEVKIGKVPHYKGHSALTTFIGVTLIWGAWFCFNSGTLLAVNTRTGYIFLNTILASSFASVTYVILDKLITGKYSLMAACDGVIVGLVNITPSCGFYPPWAAAITSIINASICRSLGNFNQWVGIDDSSHSFVVHGVGGIIGSTLTGIFASKTIAGYDGVTDIEGGWINGHFVQLGHQIAAWTSIVIWTAVFTYIIIFIVDHIPGCKVTADADAQEMGMDLYEMSETLDEFGNNYDEFFSSYAHRLREIADAIDHHKNRHGTIEVLEGTSANGSDSIHSVNVHYEQKV</sequence>
<evidence type="ECO:0000256" key="7">
    <source>
        <dbReference type="ARBA" id="ARBA00023177"/>
    </source>
</evidence>
<keyword evidence="6 8" id="KW-0472">Membrane</keyword>
<organism evidence="10 11">
    <name type="scientific">Hyphopichia burtonii NRRL Y-1933</name>
    <dbReference type="NCBI Taxonomy" id="984485"/>
    <lineage>
        <taxon>Eukaryota</taxon>
        <taxon>Fungi</taxon>
        <taxon>Dikarya</taxon>
        <taxon>Ascomycota</taxon>
        <taxon>Saccharomycotina</taxon>
        <taxon>Pichiomycetes</taxon>
        <taxon>Debaryomycetaceae</taxon>
        <taxon>Hyphopichia</taxon>
    </lineage>
</organism>
<comment type="similarity">
    <text evidence="2">Belongs to the ammonia transporter channel (TC 1.A.11.2) family.</text>
</comment>
<evidence type="ECO:0000256" key="3">
    <source>
        <dbReference type="ARBA" id="ARBA00022448"/>
    </source>
</evidence>
<keyword evidence="7" id="KW-0924">Ammonia transport</keyword>
<dbReference type="STRING" id="984485.A0A1E4RGZ0"/>
<accession>A0A1E4RGZ0</accession>
<feature type="transmembrane region" description="Helical" evidence="8">
    <location>
        <begin position="250"/>
        <end position="269"/>
    </location>
</feature>
<name>A0A1E4RGZ0_9ASCO</name>
<dbReference type="EMBL" id="KV454542">
    <property type="protein sequence ID" value="ODV66529.1"/>
    <property type="molecule type" value="Genomic_DNA"/>
</dbReference>
<comment type="subcellular location">
    <subcellularLocation>
        <location evidence="1">Membrane</location>
        <topology evidence="1">Multi-pass membrane protein</topology>
    </subcellularLocation>
</comment>
<evidence type="ECO:0000256" key="5">
    <source>
        <dbReference type="ARBA" id="ARBA00022989"/>
    </source>
</evidence>
<evidence type="ECO:0000256" key="8">
    <source>
        <dbReference type="SAM" id="Phobius"/>
    </source>
</evidence>
<keyword evidence="3" id="KW-0813">Transport</keyword>
<dbReference type="GO" id="GO:0008519">
    <property type="term" value="F:ammonium channel activity"/>
    <property type="evidence" value="ECO:0007669"/>
    <property type="project" value="EnsemblFungi"/>
</dbReference>
<evidence type="ECO:0000259" key="9">
    <source>
        <dbReference type="Pfam" id="PF00909"/>
    </source>
</evidence>
<evidence type="ECO:0000256" key="1">
    <source>
        <dbReference type="ARBA" id="ARBA00004141"/>
    </source>
</evidence>
<dbReference type="Pfam" id="PF00909">
    <property type="entry name" value="Ammonium_transp"/>
    <property type="match status" value="1"/>
</dbReference>
<proteinExistence type="inferred from homology"/>
<dbReference type="GO" id="GO:0140157">
    <property type="term" value="P:ammonium import across plasma membrane"/>
    <property type="evidence" value="ECO:0007669"/>
    <property type="project" value="EnsemblFungi"/>
</dbReference>
<protein>
    <submittedName>
        <fullName evidence="10">Rh-like protein/ammonium transporter</fullName>
    </submittedName>
</protein>
<dbReference type="PANTHER" id="PTHR43029:SF3">
    <property type="entry name" value="AMMONIUM TRANSPORTER 3"/>
    <property type="match status" value="1"/>
</dbReference>
<keyword evidence="11" id="KW-1185">Reference proteome</keyword>
<dbReference type="Gene3D" id="1.10.3430.10">
    <property type="entry name" value="Ammonium transporter AmtB like domains"/>
    <property type="match status" value="1"/>
</dbReference>
<feature type="transmembrane region" description="Helical" evidence="8">
    <location>
        <begin position="57"/>
        <end position="80"/>
    </location>
</feature>
<evidence type="ECO:0000313" key="10">
    <source>
        <dbReference type="EMBL" id="ODV66529.1"/>
    </source>
</evidence>
<evidence type="ECO:0000256" key="6">
    <source>
        <dbReference type="ARBA" id="ARBA00023136"/>
    </source>
</evidence>
<dbReference type="InterPro" id="IPR001905">
    <property type="entry name" value="Ammonium_transpt"/>
</dbReference>
<dbReference type="PANTHER" id="PTHR43029">
    <property type="entry name" value="AMMONIUM TRANSPORTER MEP2"/>
    <property type="match status" value="1"/>
</dbReference>
<keyword evidence="4 8" id="KW-0812">Transmembrane</keyword>
<dbReference type="InterPro" id="IPR029020">
    <property type="entry name" value="Ammonium/urea_transptr"/>
</dbReference>
<dbReference type="SUPFAM" id="SSF111352">
    <property type="entry name" value="Ammonium transporter"/>
    <property type="match status" value="1"/>
</dbReference>
<feature type="transmembrane region" description="Helical" evidence="8">
    <location>
        <begin position="115"/>
        <end position="135"/>
    </location>
</feature>
<reference evidence="11" key="1">
    <citation type="submission" date="2016-05" db="EMBL/GenBank/DDBJ databases">
        <title>Comparative genomics of biotechnologically important yeasts.</title>
        <authorList>
            <consortium name="DOE Joint Genome Institute"/>
            <person name="Riley R."/>
            <person name="Haridas S."/>
            <person name="Wolfe K.H."/>
            <person name="Lopes M.R."/>
            <person name="Hittinger C.T."/>
            <person name="Goker M."/>
            <person name="Salamov A."/>
            <person name="Wisecaver J."/>
            <person name="Long T.M."/>
            <person name="Aerts A.L."/>
            <person name="Barry K."/>
            <person name="Choi C."/>
            <person name="Clum A."/>
            <person name="Coughlan A.Y."/>
            <person name="Deshpande S."/>
            <person name="Douglass A.P."/>
            <person name="Hanson S.J."/>
            <person name="Klenk H.-P."/>
            <person name="Labutti K."/>
            <person name="Lapidus A."/>
            <person name="Lindquist E."/>
            <person name="Lipzen A."/>
            <person name="Meier-Kolthoff J.P."/>
            <person name="Ohm R.A."/>
            <person name="Otillar R.P."/>
            <person name="Pangilinan J."/>
            <person name="Peng Y."/>
            <person name="Rokas A."/>
            <person name="Rosa C.A."/>
            <person name="Scheuner C."/>
            <person name="Sibirny A.A."/>
            <person name="Slot J.C."/>
            <person name="Stielow J.B."/>
            <person name="Sun H."/>
            <person name="Kurtzman C.P."/>
            <person name="Blackwell M."/>
            <person name="Grigoriev I.V."/>
            <person name="Jeffries T.W."/>
        </authorList>
    </citation>
    <scope>NUCLEOTIDE SEQUENCE [LARGE SCALE GENOMIC DNA]</scope>
    <source>
        <strain evidence="11">NRRL Y-1933</strain>
    </source>
</reference>
<evidence type="ECO:0000256" key="4">
    <source>
        <dbReference type="ARBA" id="ARBA00022692"/>
    </source>
</evidence>
<feature type="transmembrane region" description="Helical" evidence="8">
    <location>
        <begin position="24"/>
        <end position="45"/>
    </location>
</feature>
<feature type="transmembrane region" description="Helical" evidence="8">
    <location>
        <begin position="382"/>
        <end position="403"/>
    </location>
</feature>
<evidence type="ECO:0000256" key="2">
    <source>
        <dbReference type="ARBA" id="ARBA00005887"/>
    </source>
</evidence>
<dbReference type="PROSITE" id="PS01219">
    <property type="entry name" value="AMMONIUM_TRANSP"/>
    <property type="match status" value="1"/>
</dbReference>
<dbReference type="InterPro" id="IPR024041">
    <property type="entry name" value="NH4_transpt_AmtB-like_dom"/>
</dbReference>
<gene>
    <name evidence="10" type="ORF">HYPBUDRAFT_111091</name>
</gene>
<dbReference type="GeneID" id="30993358"/>
<keyword evidence="5 8" id="KW-1133">Transmembrane helix</keyword>
<feature type="domain" description="Ammonium transporter AmtB-like" evidence="9">
    <location>
        <begin position="26"/>
        <end position="429"/>
    </location>
</feature>
<feature type="transmembrane region" description="Helical" evidence="8">
    <location>
        <begin position="219"/>
        <end position="244"/>
    </location>
</feature>
<dbReference type="InterPro" id="IPR018047">
    <property type="entry name" value="Ammonium_transpt_CS"/>
</dbReference>
<dbReference type="AlphaFoldDB" id="A0A1E4RGZ0"/>
<dbReference type="OrthoDB" id="534912at2759"/>
<dbReference type="GO" id="GO:0015200">
    <property type="term" value="F:methylammonium transmembrane transporter activity"/>
    <property type="evidence" value="ECO:0007669"/>
    <property type="project" value="EnsemblFungi"/>
</dbReference>
<dbReference type="Proteomes" id="UP000095085">
    <property type="component" value="Unassembled WGS sequence"/>
</dbReference>